<proteinExistence type="inferred from homology"/>
<sequence>MPSSSPATSRTAFKVKPSSSLRNSKKPISLNSENEPSSLHSNSVSTVEEKTKLLKYLSENSKSGEVELNDALCFFNYMIHMQPTPFMPSFNSLLGALAGKKYYVNFICLSERLNTIGLLPDFVSLNILMNCFCKMIGVSDAFVALGRILRKVFSPDVVTLGCLIRGLCMQGKFTEASGLFTKFVAFDCRPNVIPNVICYASIIDGLCKDGFVNKVRVLFLDMKGRGIYPDAFVYNSLIRVYCCAVNWEDAKGNTSAALELHEEFVNGNGELGVICHPDVLSYCSIINSLCKDVLVDKAKELFLDMKSRGIIPDVVVYSSLIDGYCLMGRIDDARKLFVSIESEGCIPDTSSYNTLINSYSKIEKVEEALSLYGEMISMGVRPDNSCILEAAELFRTLHNTKFELDLTVFNCLVDGLCKSWRLRSAWELFKKLPRYGPEPNVVTYTVMICGLCIEGGIEKAYDLLPDMEEKIRECLKAIELLHKMAKRYVKPDEITVSILEELLNKDENCHECMNLLPSFLSRNQEESKLTR</sequence>
<dbReference type="PANTHER" id="PTHR47934:SF6">
    <property type="entry name" value="MITOCHONDRIAL GROUP I INTRON SPLICING FACTOR CCM1-RELATED"/>
    <property type="match status" value="1"/>
</dbReference>
<feature type="repeat" description="PPR" evidence="3">
    <location>
        <begin position="313"/>
        <end position="347"/>
    </location>
</feature>
<dbReference type="PANTHER" id="PTHR47934">
    <property type="entry name" value="PENTATRICOPEPTIDE REPEAT-CONTAINING PROTEIN PET309, MITOCHONDRIAL"/>
    <property type="match status" value="1"/>
</dbReference>
<keyword evidence="6" id="KW-1185">Reference proteome</keyword>
<dbReference type="EMBL" id="KK785021">
    <property type="protein sequence ID" value="KDO53168.1"/>
    <property type="molecule type" value="Genomic_DNA"/>
</dbReference>
<dbReference type="Gene3D" id="1.25.40.10">
    <property type="entry name" value="Tetratricopeptide repeat domain"/>
    <property type="match status" value="4"/>
</dbReference>
<comment type="similarity">
    <text evidence="1">Belongs to the PPR family. P subfamily.</text>
</comment>
<keyword evidence="2" id="KW-0677">Repeat</keyword>
<evidence type="ECO:0000256" key="4">
    <source>
        <dbReference type="SAM" id="MobiDB-lite"/>
    </source>
</evidence>
<dbReference type="AlphaFoldDB" id="A0A067EDN7"/>
<evidence type="ECO:0008006" key="7">
    <source>
        <dbReference type="Google" id="ProtNLM"/>
    </source>
</evidence>
<dbReference type="Proteomes" id="UP000027120">
    <property type="component" value="Unassembled WGS sequence"/>
</dbReference>
<dbReference type="PROSITE" id="PS51375">
    <property type="entry name" value="PPR"/>
    <property type="match status" value="7"/>
</dbReference>
<dbReference type="SMR" id="A0A067EDN7"/>
<evidence type="ECO:0000256" key="1">
    <source>
        <dbReference type="ARBA" id="ARBA00007626"/>
    </source>
</evidence>
<evidence type="ECO:0000256" key="2">
    <source>
        <dbReference type="ARBA" id="ARBA00022737"/>
    </source>
</evidence>
<dbReference type="InterPro" id="IPR051114">
    <property type="entry name" value="Mito_RNA_Proc_CCM1"/>
</dbReference>
<feature type="compositionally biased region" description="Polar residues" evidence="4">
    <location>
        <begin position="29"/>
        <end position="44"/>
    </location>
</feature>
<feature type="repeat" description="PPR" evidence="3">
    <location>
        <begin position="195"/>
        <end position="229"/>
    </location>
</feature>
<feature type="repeat" description="PPR" evidence="3">
    <location>
        <begin position="405"/>
        <end position="439"/>
    </location>
</feature>
<dbReference type="InterPro" id="IPR002885">
    <property type="entry name" value="PPR_rpt"/>
</dbReference>
<organism evidence="5 6">
    <name type="scientific">Citrus sinensis</name>
    <name type="common">Sweet orange</name>
    <name type="synonym">Citrus aurantium var. sinensis</name>
    <dbReference type="NCBI Taxonomy" id="2711"/>
    <lineage>
        <taxon>Eukaryota</taxon>
        <taxon>Viridiplantae</taxon>
        <taxon>Streptophyta</taxon>
        <taxon>Embryophyta</taxon>
        <taxon>Tracheophyta</taxon>
        <taxon>Spermatophyta</taxon>
        <taxon>Magnoliopsida</taxon>
        <taxon>eudicotyledons</taxon>
        <taxon>Gunneridae</taxon>
        <taxon>Pentapetalae</taxon>
        <taxon>rosids</taxon>
        <taxon>malvids</taxon>
        <taxon>Sapindales</taxon>
        <taxon>Rutaceae</taxon>
        <taxon>Aurantioideae</taxon>
        <taxon>Citrus</taxon>
    </lineage>
</organism>
<evidence type="ECO:0000256" key="3">
    <source>
        <dbReference type="PROSITE-ProRule" id="PRU00708"/>
    </source>
</evidence>
<feature type="repeat" description="PPR" evidence="3">
    <location>
        <begin position="348"/>
        <end position="382"/>
    </location>
</feature>
<feature type="compositionally biased region" description="Polar residues" evidence="4">
    <location>
        <begin position="1"/>
        <end position="22"/>
    </location>
</feature>
<accession>A0A067EDN7</accession>
<dbReference type="Pfam" id="PF13041">
    <property type="entry name" value="PPR_2"/>
    <property type="match status" value="4"/>
</dbReference>
<feature type="repeat" description="PPR" evidence="3">
    <location>
        <begin position="278"/>
        <end position="312"/>
    </location>
</feature>
<dbReference type="NCBIfam" id="TIGR00756">
    <property type="entry name" value="PPR"/>
    <property type="match status" value="6"/>
</dbReference>
<gene>
    <name evidence="5" type="ORF">CISIN_1g038190mg</name>
</gene>
<dbReference type="Pfam" id="PF12854">
    <property type="entry name" value="PPR_1"/>
    <property type="match status" value="1"/>
</dbReference>
<evidence type="ECO:0000313" key="5">
    <source>
        <dbReference type="EMBL" id="KDO53168.1"/>
    </source>
</evidence>
<feature type="region of interest" description="Disordered" evidence="4">
    <location>
        <begin position="1"/>
        <end position="44"/>
    </location>
</feature>
<feature type="repeat" description="PPR" evidence="3">
    <location>
        <begin position="440"/>
        <end position="470"/>
    </location>
</feature>
<reference evidence="5 6" key="1">
    <citation type="submission" date="2014-04" db="EMBL/GenBank/DDBJ databases">
        <authorList>
            <consortium name="International Citrus Genome Consortium"/>
            <person name="Gmitter F."/>
            <person name="Chen C."/>
            <person name="Farmerie W."/>
            <person name="Harkins T."/>
            <person name="Desany B."/>
            <person name="Mohiuddin M."/>
            <person name="Kodira C."/>
            <person name="Borodovsky M."/>
            <person name="Lomsadze A."/>
            <person name="Burns P."/>
            <person name="Jenkins J."/>
            <person name="Prochnik S."/>
            <person name="Shu S."/>
            <person name="Chapman J."/>
            <person name="Pitluck S."/>
            <person name="Schmutz J."/>
            <person name="Rokhsar D."/>
        </authorList>
    </citation>
    <scope>NUCLEOTIDE SEQUENCE</scope>
</reference>
<dbReference type="InterPro" id="IPR011990">
    <property type="entry name" value="TPR-like_helical_dom_sf"/>
</dbReference>
<feature type="repeat" description="PPR" evidence="3">
    <location>
        <begin position="156"/>
        <end position="190"/>
    </location>
</feature>
<name>A0A067EDN7_CITSI</name>
<protein>
    <recommendedName>
        <fullName evidence="7">Pentacotripeptide-repeat region of PRORP domain-containing protein</fullName>
    </recommendedName>
</protein>
<evidence type="ECO:0000313" key="6">
    <source>
        <dbReference type="Proteomes" id="UP000027120"/>
    </source>
</evidence>